<evidence type="ECO:0000256" key="2">
    <source>
        <dbReference type="SAM" id="MobiDB-lite"/>
    </source>
</evidence>
<keyword evidence="1" id="KW-0863">Zinc-finger</keyword>
<feature type="region of interest" description="Disordered" evidence="2">
    <location>
        <begin position="1"/>
        <end position="26"/>
    </location>
</feature>
<dbReference type="SUPFAM" id="SSF57756">
    <property type="entry name" value="Retrovirus zinc finger-like domains"/>
    <property type="match status" value="1"/>
</dbReference>
<evidence type="ECO:0000259" key="3">
    <source>
        <dbReference type="PROSITE" id="PS50158"/>
    </source>
</evidence>
<dbReference type="GO" id="GO:0008270">
    <property type="term" value="F:zinc ion binding"/>
    <property type="evidence" value="ECO:0007669"/>
    <property type="project" value="UniProtKB-KW"/>
</dbReference>
<dbReference type="PROSITE" id="PS50158">
    <property type="entry name" value="ZF_CCHC"/>
    <property type="match status" value="1"/>
</dbReference>
<evidence type="ECO:0000256" key="1">
    <source>
        <dbReference type="PROSITE-ProRule" id="PRU00047"/>
    </source>
</evidence>
<protein>
    <recommendedName>
        <fullName evidence="3">CCHC-type domain-containing protein</fullName>
    </recommendedName>
</protein>
<keyword evidence="1" id="KW-0479">Metal-binding</keyword>
<feature type="compositionally biased region" description="Basic and acidic residues" evidence="2">
    <location>
        <begin position="12"/>
        <end position="21"/>
    </location>
</feature>
<evidence type="ECO:0000313" key="5">
    <source>
        <dbReference type="Proteomes" id="UP000289738"/>
    </source>
</evidence>
<sequence>MPRVPKKKRRKDANEDPDGRNKQKIKMKRIYKKGSCRYCGEKAHTKRNCPKKKAKEMAATAKSVVNPTHAISPADVPSQVGTHQKIQHQGQAEVELGMSQLIMSQNEDQAEVELGMSQLIMSQNEYSLQMETSVM</sequence>
<dbReference type="Gene3D" id="4.10.60.10">
    <property type="entry name" value="Zinc finger, CCHC-type"/>
    <property type="match status" value="1"/>
</dbReference>
<dbReference type="AlphaFoldDB" id="A0A445APU4"/>
<proteinExistence type="predicted"/>
<comment type="caution">
    <text evidence="4">The sequence shown here is derived from an EMBL/GenBank/DDBJ whole genome shotgun (WGS) entry which is preliminary data.</text>
</comment>
<feature type="compositionally biased region" description="Basic residues" evidence="2">
    <location>
        <begin position="1"/>
        <end position="11"/>
    </location>
</feature>
<keyword evidence="5" id="KW-1185">Reference proteome</keyword>
<dbReference type="EMBL" id="SDMP01000011">
    <property type="protein sequence ID" value="RYR28441.1"/>
    <property type="molecule type" value="Genomic_DNA"/>
</dbReference>
<dbReference type="GO" id="GO:0003676">
    <property type="term" value="F:nucleic acid binding"/>
    <property type="evidence" value="ECO:0007669"/>
    <property type="project" value="InterPro"/>
</dbReference>
<organism evidence="4 5">
    <name type="scientific">Arachis hypogaea</name>
    <name type="common">Peanut</name>
    <dbReference type="NCBI Taxonomy" id="3818"/>
    <lineage>
        <taxon>Eukaryota</taxon>
        <taxon>Viridiplantae</taxon>
        <taxon>Streptophyta</taxon>
        <taxon>Embryophyta</taxon>
        <taxon>Tracheophyta</taxon>
        <taxon>Spermatophyta</taxon>
        <taxon>Magnoliopsida</taxon>
        <taxon>eudicotyledons</taxon>
        <taxon>Gunneridae</taxon>
        <taxon>Pentapetalae</taxon>
        <taxon>rosids</taxon>
        <taxon>fabids</taxon>
        <taxon>Fabales</taxon>
        <taxon>Fabaceae</taxon>
        <taxon>Papilionoideae</taxon>
        <taxon>50 kb inversion clade</taxon>
        <taxon>dalbergioids sensu lato</taxon>
        <taxon>Dalbergieae</taxon>
        <taxon>Pterocarpus clade</taxon>
        <taxon>Arachis</taxon>
    </lineage>
</organism>
<accession>A0A445APU4</accession>
<feature type="region of interest" description="Disordered" evidence="2">
    <location>
        <begin position="60"/>
        <end position="81"/>
    </location>
</feature>
<dbReference type="Proteomes" id="UP000289738">
    <property type="component" value="Chromosome B01"/>
</dbReference>
<dbReference type="InterPro" id="IPR036875">
    <property type="entry name" value="Znf_CCHC_sf"/>
</dbReference>
<gene>
    <name evidence="4" type="ORF">Ahy_B01g052568</name>
</gene>
<keyword evidence="1" id="KW-0862">Zinc</keyword>
<feature type="domain" description="CCHC-type" evidence="3">
    <location>
        <begin position="36"/>
        <end position="51"/>
    </location>
</feature>
<name>A0A445APU4_ARAHY</name>
<reference evidence="4 5" key="1">
    <citation type="submission" date="2019-01" db="EMBL/GenBank/DDBJ databases">
        <title>Sequencing of cultivated peanut Arachis hypogaea provides insights into genome evolution and oil improvement.</title>
        <authorList>
            <person name="Chen X."/>
        </authorList>
    </citation>
    <scope>NUCLEOTIDE SEQUENCE [LARGE SCALE GENOMIC DNA]</scope>
    <source>
        <strain evidence="5">cv. Fuhuasheng</strain>
        <tissue evidence="4">Leaves</tissue>
    </source>
</reference>
<dbReference type="InterPro" id="IPR001878">
    <property type="entry name" value="Znf_CCHC"/>
</dbReference>
<evidence type="ECO:0000313" key="4">
    <source>
        <dbReference type="EMBL" id="RYR28441.1"/>
    </source>
</evidence>